<organism evidence="3 4">
    <name type="scientific">Rhizophlyctis rosea</name>
    <dbReference type="NCBI Taxonomy" id="64517"/>
    <lineage>
        <taxon>Eukaryota</taxon>
        <taxon>Fungi</taxon>
        <taxon>Fungi incertae sedis</taxon>
        <taxon>Chytridiomycota</taxon>
        <taxon>Chytridiomycota incertae sedis</taxon>
        <taxon>Chytridiomycetes</taxon>
        <taxon>Rhizophlyctidales</taxon>
        <taxon>Rhizophlyctidaceae</taxon>
        <taxon>Rhizophlyctis</taxon>
    </lineage>
</organism>
<feature type="region of interest" description="Disordered" evidence="2">
    <location>
        <begin position="1130"/>
        <end position="1229"/>
    </location>
</feature>
<proteinExistence type="predicted"/>
<feature type="compositionally biased region" description="Polar residues" evidence="2">
    <location>
        <begin position="1216"/>
        <end position="1229"/>
    </location>
</feature>
<gene>
    <name evidence="3" type="ORF">HK097_000683</name>
</gene>
<feature type="region of interest" description="Disordered" evidence="2">
    <location>
        <begin position="1049"/>
        <end position="1084"/>
    </location>
</feature>
<evidence type="ECO:0000256" key="2">
    <source>
        <dbReference type="SAM" id="MobiDB-lite"/>
    </source>
</evidence>
<sequence>MRLWPFGHHDSEIAEKEKHKAHANHEDGSDEGEYYSAAETDQHQLSNSPKPGHRRASTTPSPTTSIFSAVSHISTPPQTAKPPSPHVQLEYRISDLETQLGRAKNEKERFERRVAHMQDEFWKKDEEVRNLREALKTSVELAESAGKKVEELYSHRSTSESEVSELRNALAEAVRLAEQAGMEVVQLAHEGDDLSQKLAAAPSAEEVTELQKSLADAVQSAEKARIEVTELAAKKDSLQKERDDLAARLEEAPKSEEIEELQRKLQEDTSFAESSKQKVTELEKQLAVLEGTKTQEAQALRAKLAAAEARVAELEDAEGTRAVDTDARVEEAQKRLAEWEEQLREAKAALEKAEQTAASVSDLEKQIGQLTDEKRGLSEGTARAEELEGRIAAFEANLEAKSKEVEELRAERAEIVQEVETLKKEVGELKAEKEELQTALDAAQSLSSDLTSKLTQKSHSIANLEDELSSLQPATEKIESLENDIAEKAQTISDLDAQLQQLKDENQRLSELEGKTKEVEGIHKKELAELTELIEEKQRSISVLEHDISRMKVLEDETQFLQIVITEKSDAIAKLEEEIAHLKEVESRIPELESTLQTRTESLTSLEAELSELKATAERLPELEKSLADRTESLANLEKHLETLRADSAKLPELEDALLEREQSISNLTSELEKLKAAEERSGELERALGEKTQSLVELEEIAKGVEAAEGRREELERVVGEKDSQITELAGVVEKLKSELNALNVTMEETKKELEGLKSTNDNLCEALKERESIIESLHNDVSEALEAKTTVETNFQSLQTEFESFKQTHIELNAAHDELHKEREHHLEQLHLIHEQLDQFIAQRDKDVEDHGRVVEGLKKEHEQYVQGVLKGHEERISEIEKGYTGRLEEVKGSHDSSISELRKMLEEKEADIKQKESRINDLTVALDEAHSSSTADFPTSYRTLLDKYTTAEQQLDELLEAFRILDEGSTKVREEEEKKAYAKAKKKYEGRYKDLQREKRKLEEEVARLRGLVEELEREVERVGREGERKVGAVERERSRLEGVLEGLRESGKSRNQADVASKQENGRDAVNVAEGDEKENVETAREGFADNPLPFTIAIPTVHDPAEEHRYEDAIVRDLVDVQSEVPEEVGETNGRSSSAPAPPIDEMTNIMAGAYGASPTENTSDPSTEIRKSKGKSTSFLPTLLRPPNPTNASTQSLPRSALAAEEDAPESSQTTWPRTQSARNRSIEFDKTSFWPRFKVLGKSFKALNTLTKGRFTSTPDIPDSSGSAPPTVGRSTSAGKVEGTPTFDRAELLRRWSIVNEELKEYYAKKSRSFIEPTSRAASKLALQTEKAPSSKGHTRSVSFNTQPSSTALQEAVEEREAYKQAVMERDEIVDRLAQDVEKLERSFSEQVMSFSEQVVNLRGMVEQRDRFIRELVGSGNTGRAGMAVGVGA</sequence>
<dbReference type="Gene3D" id="1.10.287.1490">
    <property type="match status" value="2"/>
</dbReference>
<feature type="region of interest" description="Disordered" evidence="2">
    <location>
        <begin position="1260"/>
        <end position="1290"/>
    </location>
</feature>
<dbReference type="GO" id="GO:0000146">
    <property type="term" value="F:microfilament motor activity"/>
    <property type="evidence" value="ECO:0007669"/>
    <property type="project" value="TreeGrafter"/>
</dbReference>
<accession>A0AAD5WYP8</accession>
<feature type="region of interest" description="Disordered" evidence="2">
    <location>
        <begin position="1332"/>
        <end position="1356"/>
    </location>
</feature>
<dbReference type="GO" id="GO:0032982">
    <property type="term" value="C:myosin filament"/>
    <property type="evidence" value="ECO:0007669"/>
    <property type="project" value="TreeGrafter"/>
</dbReference>
<dbReference type="PANTHER" id="PTHR45615:SF40">
    <property type="entry name" value="MYOSIN HEAVY CHAIN, NON-MUSCLE"/>
    <property type="match status" value="1"/>
</dbReference>
<reference evidence="3" key="1">
    <citation type="submission" date="2020-05" db="EMBL/GenBank/DDBJ databases">
        <title>Phylogenomic resolution of chytrid fungi.</title>
        <authorList>
            <person name="Stajich J.E."/>
            <person name="Amses K."/>
            <person name="Simmons R."/>
            <person name="Seto K."/>
            <person name="Myers J."/>
            <person name="Bonds A."/>
            <person name="Quandt C.A."/>
            <person name="Barry K."/>
            <person name="Liu P."/>
            <person name="Grigoriev I."/>
            <person name="Longcore J.E."/>
            <person name="James T.Y."/>
        </authorList>
    </citation>
    <scope>NUCLEOTIDE SEQUENCE</scope>
    <source>
        <strain evidence="3">JEL0318</strain>
    </source>
</reference>
<evidence type="ECO:0000313" key="3">
    <source>
        <dbReference type="EMBL" id="KAJ3046625.1"/>
    </source>
</evidence>
<dbReference type="GO" id="GO:0005737">
    <property type="term" value="C:cytoplasm"/>
    <property type="evidence" value="ECO:0007669"/>
    <property type="project" value="TreeGrafter"/>
</dbReference>
<feature type="compositionally biased region" description="Basic and acidic residues" evidence="2">
    <location>
        <begin position="7"/>
        <end position="27"/>
    </location>
</feature>
<feature type="coiled-coil region" evidence="1">
    <location>
        <begin position="86"/>
        <end position="120"/>
    </location>
</feature>
<feature type="coiled-coil region" evidence="1">
    <location>
        <begin position="901"/>
        <end position="1029"/>
    </location>
</feature>
<feature type="compositionally biased region" description="Polar residues" evidence="2">
    <location>
        <begin position="66"/>
        <end position="78"/>
    </location>
</feature>
<keyword evidence="1" id="KW-0175">Coiled coil</keyword>
<feature type="coiled-coil region" evidence="1">
    <location>
        <begin position="272"/>
        <end position="768"/>
    </location>
</feature>
<comment type="caution">
    <text evidence="3">The sequence shown here is derived from an EMBL/GenBank/DDBJ whole genome shotgun (WGS) entry which is preliminary data.</text>
</comment>
<feature type="compositionally biased region" description="Polar residues" evidence="2">
    <location>
        <begin position="1347"/>
        <end position="1356"/>
    </location>
</feature>
<dbReference type="Proteomes" id="UP001212841">
    <property type="component" value="Unassembled WGS sequence"/>
</dbReference>
<dbReference type="GO" id="GO:0051015">
    <property type="term" value="F:actin filament binding"/>
    <property type="evidence" value="ECO:0007669"/>
    <property type="project" value="TreeGrafter"/>
</dbReference>
<name>A0AAD5WYP8_9FUNG</name>
<evidence type="ECO:0000313" key="4">
    <source>
        <dbReference type="Proteomes" id="UP001212841"/>
    </source>
</evidence>
<feature type="region of interest" description="Disordered" evidence="2">
    <location>
        <begin position="1"/>
        <end position="86"/>
    </location>
</feature>
<dbReference type="GO" id="GO:0016460">
    <property type="term" value="C:myosin II complex"/>
    <property type="evidence" value="ECO:0007669"/>
    <property type="project" value="TreeGrafter"/>
</dbReference>
<keyword evidence="4" id="KW-1185">Reference proteome</keyword>
<feature type="compositionally biased region" description="Polar residues" evidence="2">
    <location>
        <begin position="1260"/>
        <end position="1285"/>
    </location>
</feature>
<evidence type="ECO:0000256" key="1">
    <source>
        <dbReference type="SAM" id="Coils"/>
    </source>
</evidence>
<dbReference type="PANTHER" id="PTHR45615">
    <property type="entry name" value="MYOSIN HEAVY CHAIN, NON-MUSCLE"/>
    <property type="match status" value="1"/>
</dbReference>
<feature type="coiled-coil region" evidence="1">
    <location>
        <begin position="207"/>
        <end position="248"/>
    </location>
</feature>
<protein>
    <submittedName>
        <fullName evidence="3">Uncharacterized protein</fullName>
    </submittedName>
</protein>
<dbReference type="EMBL" id="JADGJD010001127">
    <property type="protein sequence ID" value="KAJ3046625.1"/>
    <property type="molecule type" value="Genomic_DNA"/>
</dbReference>